<dbReference type="PROSITE" id="PS50943">
    <property type="entry name" value="HTH_CROC1"/>
    <property type="match status" value="1"/>
</dbReference>
<dbReference type="CDD" id="cd00093">
    <property type="entry name" value="HTH_XRE"/>
    <property type="match status" value="1"/>
</dbReference>
<keyword evidence="3" id="KW-1185">Reference proteome</keyword>
<name>A0ABS7XA37_9GAMM</name>
<dbReference type="EMBL" id="JAERPS020000002">
    <property type="protein sequence ID" value="MBZ9611593.1"/>
    <property type="molecule type" value="Genomic_DNA"/>
</dbReference>
<proteinExistence type="predicted"/>
<evidence type="ECO:0000313" key="3">
    <source>
        <dbReference type="Proteomes" id="UP000663814"/>
    </source>
</evidence>
<feature type="domain" description="HTH cro/C1-type" evidence="1">
    <location>
        <begin position="15"/>
        <end position="70"/>
    </location>
</feature>
<accession>A0ABS7XA37</accession>
<dbReference type="SMART" id="SM00530">
    <property type="entry name" value="HTH_XRE"/>
    <property type="match status" value="1"/>
</dbReference>
<dbReference type="Proteomes" id="UP000663814">
    <property type="component" value="Unassembled WGS sequence"/>
</dbReference>
<sequence length="138" mass="14794">MKIAINNTAQIGKAIKLTRLGQGLDQFATAGLSGTGQSFLSHLENGKDTAQIGKVLQVLTTLGIRLELTLPPEVADYIQQHLPADIKPDKKVKTIVAEPAARYQLPAALGADPYALPVQDADTLFSQLEALHAKRATR</sequence>
<dbReference type="InterPro" id="IPR010982">
    <property type="entry name" value="Lambda_DNA-bd_dom_sf"/>
</dbReference>
<dbReference type="RefSeq" id="WP_205309758.1">
    <property type="nucleotide sequence ID" value="NZ_JAERPS020000002.1"/>
</dbReference>
<organism evidence="2 3">
    <name type="scientific">Rheinheimera maricola</name>
    <dbReference type="NCBI Taxonomy" id="2793282"/>
    <lineage>
        <taxon>Bacteria</taxon>
        <taxon>Pseudomonadati</taxon>
        <taxon>Pseudomonadota</taxon>
        <taxon>Gammaproteobacteria</taxon>
        <taxon>Chromatiales</taxon>
        <taxon>Chromatiaceae</taxon>
        <taxon>Rheinheimera</taxon>
    </lineage>
</organism>
<reference evidence="2 3" key="1">
    <citation type="submission" date="2021-08" db="EMBL/GenBank/DDBJ databases">
        <title>Rheinheimera aquimaris sp. nov., isolated from seawater of the East Sea in Korea.</title>
        <authorList>
            <person name="Kim K.H."/>
            <person name="Wenting R."/>
            <person name="Kim K.R."/>
            <person name="Jeon C.O."/>
        </authorList>
    </citation>
    <scope>NUCLEOTIDE SEQUENCE [LARGE SCALE GENOMIC DNA]</scope>
    <source>
        <strain evidence="2 3">MA-13</strain>
    </source>
</reference>
<gene>
    <name evidence="2" type="ORF">I4W93_008275</name>
</gene>
<comment type="caution">
    <text evidence="2">The sequence shown here is derived from an EMBL/GenBank/DDBJ whole genome shotgun (WGS) entry which is preliminary data.</text>
</comment>
<evidence type="ECO:0000313" key="2">
    <source>
        <dbReference type="EMBL" id="MBZ9611593.1"/>
    </source>
</evidence>
<dbReference type="SUPFAM" id="SSF47413">
    <property type="entry name" value="lambda repressor-like DNA-binding domains"/>
    <property type="match status" value="1"/>
</dbReference>
<evidence type="ECO:0000259" key="1">
    <source>
        <dbReference type="PROSITE" id="PS50943"/>
    </source>
</evidence>
<dbReference type="Gene3D" id="1.10.260.40">
    <property type="entry name" value="lambda repressor-like DNA-binding domains"/>
    <property type="match status" value="1"/>
</dbReference>
<dbReference type="InterPro" id="IPR001387">
    <property type="entry name" value="Cro/C1-type_HTH"/>
</dbReference>
<protein>
    <recommendedName>
        <fullName evidence="1">HTH cro/C1-type domain-containing protein</fullName>
    </recommendedName>
</protein>